<evidence type="ECO:0000313" key="8">
    <source>
        <dbReference type="EMBL" id="TFW31687.1"/>
    </source>
</evidence>
<evidence type="ECO:0000256" key="2">
    <source>
        <dbReference type="ARBA" id="ARBA00022692"/>
    </source>
</evidence>
<gene>
    <name evidence="5 8" type="primary">nuoN</name>
    <name evidence="8" type="ORF">E4O92_12790</name>
</gene>
<dbReference type="InterPro" id="IPR010096">
    <property type="entry name" value="NADH-Q_OxRdtase_suN/2"/>
</dbReference>
<feature type="transmembrane region" description="Helical" evidence="5">
    <location>
        <begin position="172"/>
        <end position="196"/>
    </location>
</feature>
<feature type="transmembrane region" description="Helical" evidence="5">
    <location>
        <begin position="263"/>
        <end position="282"/>
    </location>
</feature>
<dbReference type="EMBL" id="SPUM01000083">
    <property type="protein sequence ID" value="TFW31687.1"/>
    <property type="molecule type" value="Genomic_DNA"/>
</dbReference>
<dbReference type="OrthoDB" id="9768329at2"/>
<keyword evidence="5" id="KW-0520">NAD</keyword>
<feature type="transmembrane region" description="Helical" evidence="5">
    <location>
        <begin position="288"/>
        <end position="305"/>
    </location>
</feature>
<evidence type="ECO:0000256" key="6">
    <source>
        <dbReference type="RuleBase" id="RU000320"/>
    </source>
</evidence>
<evidence type="ECO:0000256" key="5">
    <source>
        <dbReference type="HAMAP-Rule" id="MF_00445"/>
    </source>
</evidence>
<keyword evidence="4 5" id="KW-0472">Membrane</keyword>
<evidence type="ECO:0000313" key="9">
    <source>
        <dbReference type="Proteomes" id="UP000297258"/>
    </source>
</evidence>
<evidence type="ECO:0000259" key="7">
    <source>
        <dbReference type="Pfam" id="PF00361"/>
    </source>
</evidence>
<dbReference type="EC" id="7.1.1.-" evidence="5"/>
<feature type="transmembrane region" description="Helical" evidence="5">
    <location>
        <begin position="348"/>
        <end position="369"/>
    </location>
</feature>
<feature type="transmembrane region" description="Helical" evidence="5">
    <location>
        <begin position="425"/>
        <end position="445"/>
    </location>
</feature>
<feature type="transmembrane region" description="Helical" evidence="5">
    <location>
        <begin position="141"/>
        <end position="160"/>
    </location>
</feature>
<dbReference type="GO" id="GO:0005886">
    <property type="term" value="C:plasma membrane"/>
    <property type="evidence" value="ECO:0007669"/>
    <property type="project" value="UniProtKB-SubCell"/>
</dbReference>
<keyword evidence="9" id="KW-1185">Reference proteome</keyword>
<feature type="transmembrane region" description="Helical" evidence="5">
    <location>
        <begin position="46"/>
        <end position="63"/>
    </location>
</feature>
<dbReference type="AlphaFoldDB" id="A0A4Y9T2D3"/>
<accession>A0A4Y9T2D3</accession>
<dbReference type="GO" id="GO:0050136">
    <property type="term" value="F:NADH dehydrogenase (quinone) (non-electrogenic) activity"/>
    <property type="evidence" value="ECO:0007669"/>
    <property type="project" value="UniProtKB-UniRule"/>
</dbReference>
<dbReference type="NCBIfam" id="TIGR01770">
    <property type="entry name" value="NDH_I_N"/>
    <property type="match status" value="1"/>
</dbReference>
<feature type="transmembrane region" description="Helical" evidence="5">
    <location>
        <begin position="20"/>
        <end position="39"/>
    </location>
</feature>
<feature type="transmembrane region" description="Helical" evidence="5">
    <location>
        <begin position="312"/>
        <end position="333"/>
    </location>
</feature>
<dbReference type="GO" id="GO:0042773">
    <property type="term" value="P:ATP synthesis coupled electron transport"/>
    <property type="evidence" value="ECO:0007669"/>
    <property type="project" value="InterPro"/>
</dbReference>
<dbReference type="GO" id="GO:0012505">
    <property type="term" value="C:endomembrane system"/>
    <property type="evidence" value="ECO:0007669"/>
    <property type="project" value="UniProtKB-SubCell"/>
</dbReference>
<dbReference type="PANTHER" id="PTHR22773">
    <property type="entry name" value="NADH DEHYDROGENASE"/>
    <property type="match status" value="1"/>
</dbReference>
<name>A0A4Y9T2D3_9BURK</name>
<dbReference type="Pfam" id="PF00361">
    <property type="entry name" value="Proton_antipo_M"/>
    <property type="match status" value="1"/>
</dbReference>
<keyword evidence="3 5" id="KW-1133">Transmembrane helix</keyword>
<sequence length="503" mass="53846">MNPMINNVAAAAGPNLAPVSAEIFLLVAASAILLIDMFLKGKRNLTYVLSLLALVGCAVISFRDLSAGQTVYTFNNMFVSDPMANLLKLFTYLAVGVTLVYSRQYTDDRGMMSGNLGGEFYVLALFSTLGQMIMISGNNMLPIYLGLELMSLSLYALVAMRRDHAVSTEAAMKYFVLGSLASGFMLYGISMVYGATGSLDLSRILEVANAHAANHTILVFGLVFIVAGLAFKLGVVPFHMWVPDVYQGSPTAVTLLLGGAPKLATFAIVLRLLVGGLLPMAFDWQQMLLALAVLSLVFGNLTAIAQSNIKRMLAYSTIAQMGFVLLGLLSGVVDGNRSFAPAAYSSAMYYSITYVLTTLGTFGLIMMLARSGFEAEELADFKGLGKRSPWYAVVMTILMFSLAGVPPMVGFIAKWAVLQAVVTSGQVWLAIVAVMASLIGAFYYLRVVKMMWFDEAVDATPIATPLDMRLALSLNGVIVLVLGVVPDALLGACLTAMTKTLAL</sequence>
<dbReference type="HAMAP" id="MF_00445">
    <property type="entry name" value="NDH1_NuoN_1"/>
    <property type="match status" value="1"/>
</dbReference>
<keyword evidence="8" id="KW-0560">Oxidoreductase</keyword>
<keyword evidence="5" id="KW-1278">Translocase</keyword>
<comment type="subunit">
    <text evidence="5">NDH-1 is composed of 14 different subunits. Subunits NuoA, H, J, K, L, M, N constitute the membrane sector of the complex.</text>
</comment>
<dbReference type="Proteomes" id="UP000297258">
    <property type="component" value="Unassembled WGS sequence"/>
</dbReference>
<comment type="catalytic activity">
    <reaction evidence="5">
        <text>a quinone + NADH + 5 H(+)(in) = a quinol + NAD(+) + 4 H(+)(out)</text>
        <dbReference type="Rhea" id="RHEA:57888"/>
        <dbReference type="ChEBI" id="CHEBI:15378"/>
        <dbReference type="ChEBI" id="CHEBI:24646"/>
        <dbReference type="ChEBI" id="CHEBI:57540"/>
        <dbReference type="ChEBI" id="CHEBI:57945"/>
        <dbReference type="ChEBI" id="CHEBI:132124"/>
    </reaction>
</comment>
<keyword evidence="2 5" id="KW-0812">Transmembrane</keyword>
<comment type="subcellular location">
    <subcellularLocation>
        <location evidence="5">Cell membrane</location>
        <topology evidence="5">Multi-pass membrane protein</topology>
    </subcellularLocation>
    <subcellularLocation>
        <location evidence="1">Endomembrane system</location>
        <topology evidence="1">Multi-pass membrane protein</topology>
    </subcellularLocation>
    <subcellularLocation>
        <location evidence="6">Membrane</location>
        <topology evidence="6">Multi-pass membrane protein</topology>
    </subcellularLocation>
</comment>
<comment type="function">
    <text evidence="5">NDH-1 shuttles electrons from NADH, via FMN and iron-sulfur (Fe-S) centers, to quinones in the respiratory chain. The immediate electron acceptor for the enzyme in this species is believed to be ubiquinone. Couples the redox reaction to proton translocation (for every two electrons transferred, four hydrogen ions are translocated across the cytoplasmic membrane), and thus conserves the redox energy in a proton gradient.</text>
</comment>
<keyword evidence="5" id="KW-0813">Transport</keyword>
<feature type="transmembrane region" description="Helical" evidence="5">
    <location>
        <begin position="114"/>
        <end position="135"/>
    </location>
</feature>
<reference evidence="8 9" key="1">
    <citation type="submission" date="2019-03" db="EMBL/GenBank/DDBJ databases">
        <title>Draft genome of Massilia hortus sp. nov., a novel bacterial species of the Oxalobacteraceae family.</title>
        <authorList>
            <person name="Peta V."/>
            <person name="Raths R."/>
            <person name="Bucking H."/>
        </authorList>
    </citation>
    <scope>NUCLEOTIDE SEQUENCE [LARGE SCALE GENOMIC DNA]</scope>
    <source>
        <strain evidence="8 9">ONC3</strain>
    </source>
</reference>
<keyword evidence="5" id="KW-0874">Quinone</keyword>
<dbReference type="GO" id="GO:0008137">
    <property type="term" value="F:NADH dehydrogenase (ubiquinone) activity"/>
    <property type="evidence" value="ECO:0007669"/>
    <property type="project" value="InterPro"/>
</dbReference>
<comment type="caution">
    <text evidence="8">The sequence shown here is derived from an EMBL/GenBank/DDBJ whole genome shotgun (WGS) entry which is preliminary data.</text>
</comment>
<keyword evidence="5" id="KW-1003">Cell membrane</keyword>
<dbReference type="InterPro" id="IPR001750">
    <property type="entry name" value="ND/Mrp_TM"/>
</dbReference>
<feature type="transmembrane region" description="Helical" evidence="5">
    <location>
        <begin position="477"/>
        <end position="497"/>
    </location>
</feature>
<feature type="transmembrane region" description="Helical" evidence="5">
    <location>
        <begin position="216"/>
        <end position="242"/>
    </location>
</feature>
<evidence type="ECO:0000256" key="1">
    <source>
        <dbReference type="ARBA" id="ARBA00004127"/>
    </source>
</evidence>
<comment type="similarity">
    <text evidence="5">Belongs to the complex I subunit 2 family.</text>
</comment>
<proteinExistence type="inferred from homology"/>
<keyword evidence="5" id="KW-0830">Ubiquinone</keyword>
<evidence type="ECO:0000256" key="4">
    <source>
        <dbReference type="ARBA" id="ARBA00023136"/>
    </source>
</evidence>
<dbReference type="PRINTS" id="PR01434">
    <property type="entry name" value="NADHDHGNASE5"/>
</dbReference>
<feature type="transmembrane region" description="Helical" evidence="5">
    <location>
        <begin position="83"/>
        <end position="102"/>
    </location>
</feature>
<dbReference type="NCBIfam" id="NF004442">
    <property type="entry name" value="PRK05777.1-5"/>
    <property type="match status" value="1"/>
</dbReference>
<evidence type="ECO:0000256" key="3">
    <source>
        <dbReference type="ARBA" id="ARBA00022989"/>
    </source>
</evidence>
<dbReference type="GO" id="GO:0048038">
    <property type="term" value="F:quinone binding"/>
    <property type="evidence" value="ECO:0007669"/>
    <property type="project" value="UniProtKB-KW"/>
</dbReference>
<feature type="domain" description="NADH:quinone oxidoreductase/Mrp antiporter transmembrane" evidence="7">
    <location>
        <begin position="138"/>
        <end position="439"/>
    </location>
</feature>
<protein>
    <recommendedName>
        <fullName evidence="5">NADH-quinone oxidoreductase subunit N</fullName>
        <ecNumber evidence="5">7.1.1.-</ecNumber>
    </recommendedName>
    <alternativeName>
        <fullName evidence="5">NADH dehydrogenase I subunit N</fullName>
    </alternativeName>
    <alternativeName>
        <fullName evidence="5">NDH-1 subunit N</fullName>
    </alternativeName>
</protein>
<organism evidence="8 9">
    <name type="scientific">Massilia horti</name>
    <dbReference type="NCBI Taxonomy" id="2562153"/>
    <lineage>
        <taxon>Bacteria</taxon>
        <taxon>Pseudomonadati</taxon>
        <taxon>Pseudomonadota</taxon>
        <taxon>Betaproteobacteria</taxon>
        <taxon>Burkholderiales</taxon>
        <taxon>Oxalobacteraceae</taxon>
        <taxon>Telluria group</taxon>
        <taxon>Massilia</taxon>
    </lineage>
</organism>
<feature type="transmembrane region" description="Helical" evidence="5">
    <location>
        <begin position="390"/>
        <end position="413"/>
    </location>
</feature>